<dbReference type="AlphaFoldDB" id="A0A1G1W065"/>
<proteinExistence type="predicted"/>
<gene>
    <name evidence="1" type="ORF">A2113_02915</name>
</gene>
<dbReference type="STRING" id="1802591.A2113_02915"/>
<accession>A0A1G1W065</accession>
<organism evidence="1 2">
    <name type="scientific">Candidatus Woykebacteria bacterium GWA1_44_8</name>
    <dbReference type="NCBI Taxonomy" id="1802591"/>
    <lineage>
        <taxon>Bacteria</taxon>
        <taxon>Candidatus Woykeibacteriota</taxon>
    </lineage>
</organism>
<comment type="caution">
    <text evidence="1">The sequence shown here is derived from an EMBL/GenBank/DDBJ whole genome shotgun (WGS) entry which is preliminary data.</text>
</comment>
<dbReference type="EMBL" id="MHCN01000018">
    <property type="protein sequence ID" value="OGY21056.1"/>
    <property type="molecule type" value="Genomic_DNA"/>
</dbReference>
<sequence>MLVDENIRIQGGSEVGITVTLPTGSLRFDETNRLWDPLGDFRAILTALTKLNLRGQWSALKALEGGLASARATVETLETHARQDRKLD</sequence>
<dbReference type="Proteomes" id="UP000176299">
    <property type="component" value="Unassembled WGS sequence"/>
</dbReference>
<evidence type="ECO:0000313" key="1">
    <source>
        <dbReference type="EMBL" id="OGY21056.1"/>
    </source>
</evidence>
<evidence type="ECO:0000313" key="2">
    <source>
        <dbReference type="Proteomes" id="UP000176299"/>
    </source>
</evidence>
<reference evidence="1 2" key="1">
    <citation type="journal article" date="2016" name="Nat. Commun.">
        <title>Thousands of microbial genomes shed light on interconnected biogeochemical processes in an aquifer system.</title>
        <authorList>
            <person name="Anantharaman K."/>
            <person name="Brown C.T."/>
            <person name="Hug L.A."/>
            <person name="Sharon I."/>
            <person name="Castelle C.J."/>
            <person name="Probst A.J."/>
            <person name="Thomas B.C."/>
            <person name="Singh A."/>
            <person name="Wilkins M.J."/>
            <person name="Karaoz U."/>
            <person name="Brodie E.L."/>
            <person name="Williams K.H."/>
            <person name="Hubbard S.S."/>
            <person name="Banfield J.F."/>
        </authorList>
    </citation>
    <scope>NUCLEOTIDE SEQUENCE [LARGE SCALE GENOMIC DNA]</scope>
</reference>
<name>A0A1G1W065_9BACT</name>
<protein>
    <submittedName>
        <fullName evidence="1">Uncharacterized protein</fullName>
    </submittedName>
</protein>